<organism evidence="1 2">
    <name type="scientific">Rhodopirellula islandica</name>
    <dbReference type="NCBI Taxonomy" id="595434"/>
    <lineage>
        <taxon>Bacteria</taxon>
        <taxon>Pseudomonadati</taxon>
        <taxon>Planctomycetota</taxon>
        <taxon>Planctomycetia</taxon>
        <taxon>Pirellulales</taxon>
        <taxon>Pirellulaceae</taxon>
        <taxon>Rhodopirellula</taxon>
    </lineage>
</organism>
<sequence>MRILRDLLHRKSLARADKERFSMERWVIAGVRGSVTGTIPRRLIVCDSSVQAV</sequence>
<dbReference type="EMBL" id="LECT01000002">
    <property type="protein sequence ID" value="KLU07809.1"/>
    <property type="molecule type" value="Genomic_DNA"/>
</dbReference>
<evidence type="ECO:0000313" key="2">
    <source>
        <dbReference type="Proteomes" id="UP000036367"/>
    </source>
</evidence>
<accession>A0A0J1EQP6</accession>
<dbReference type="STRING" id="595434.RISK_000182"/>
<dbReference type="AlphaFoldDB" id="A0A0J1EQP6"/>
<reference evidence="1" key="1">
    <citation type="submission" date="2015-05" db="EMBL/GenBank/DDBJ databases">
        <title>Permanent draft genome of Rhodopirellula islandicus K833.</title>
        <authorList>
            <person name="Kizina J."/>
            <person name="Richter M."/>
            <person name="Glockner F.O."/>
            <person name="Harder J."/>
        </authorList>
    </citation>
    <scope>NUCLEOTIDE SEQUENCE [LARGE SCALE GENOMIC DNA]</scope>
    <source>
        <strain evidence="1">K833</strain>
    </source>
</reference>
<name>A0A0J1EQP6_RHOIS</name>
<protein>
    <submittedName>
        <fullName evidence="1">Uncharacterized protein</fullName>
    </submittedName>
</protein>
<keyword evidence="2" id="KW-1185">Reference proteome</keyword>
<dbReference type="Proteomes" id="UP000036367">
    <property type="component" value="Unassembled WGS sequence"/>
</dbReference>
<proteinExistence type="predicted"/>
<evidence type="ECO:0000313" key="1">
    <source>
        <dbReference type="EMBL" id="KLU07809.1"/>
    </source>
</evidence>
<comment type="caution">
    <text evidence="1">The sequence shown here is derived from an EMBL/GenBank/DDBJ whole genome shotgun (WGS) entry which is preliminary data.</text>
</comment>
<gene>
    <name evidence="1" type="ORF">RISK_000182</name>
</gene>